<evidence type="ECO:0000256" key="4">
    <source>
        <dbReference type="ARBA" id="ARBA00022553"/>
    </source>
</evidence>
<dbReference type="InterPro" id="IPR036097">
    <property type="entry name" value="HisK_dim/P_sf"/>
</dbReference>
<protein>
    <recommendedName>
        <fullName evidence="3">histidine kinase</fullName>
        <ecNumber evidence="3">2.7.13.3</ecNumber>
    </recommendedName>
</protein>
<proteinExistence type="predicted"/>
<evidence type="ECO:0000259" key="12">
    <source>
        <dbReference type="PROSITE" id="PS50109"/>
    </source>
</evidence>
<keyword evidence="6 11" id="KW-0812">Transmembrane</keyword>
<dbReference type="Pfam" id="PF02518">
    <property type="entry name" value="HATPase_c"/>
    <property type="match status" value="1"/>
</dbReference>
<evidence type="ECO:0000256" key="1">
    <source>
        <dbReference type="ARBA" id="ARBA00000085"/>
    </source>
</evidence>
<feature type="domain" description="HAMP" evidence="13">
    <location>
        <begin position="204"/>
        <end position="255"/>
    </location>
</feature>
<reference evidence="14" key="2">
    <citation type="submission" date="2020-09" db="EMBL/GenBank/DDBJ databases">
        <authorList>
            <person name="Sun Q."/>
            <person name="Zhou Y."/>
        </authorList>
    </citation>
    <scope>NUCLEOTIDE SEQUENCE</scope>
    <source>
        <strain evidence="14">CGMCC 1.12919</strain>
    </source>
</reference>
<dbReference type="PROSITE" id="PS50109">
    <property type="entry name" value="HIS_KIN"/>
    <property type="match status" value="1"/>
</dbReference>
<dbReference type="InterPro" id="IPR036890">
    <property type="entry name" value="HATPase_C_sf"/>
</dbReference>
<feature type="transmembrane region" description="Helical" evidence="11">
    <location>
        <begin position="180"/>
        <end position="201"/>
    </location>
</feature>
<dbReference type="GO" id="GO:0000155">
    <property type="term" value="F:phosphorelay sensor kinase activity"/>
    <property type="evidence" value="ECO:0007669"/>
    <property type="project" value="InterPro"/>
</dbReference>
<dbReference type="PRINTS" id="PR00344">
    <property type="entry name" value="BCTRLSENSOR"/>
</dbReference>
<evidence type="ECO:0000256" key="11">
    <source>
        <dbReference type="SAM" id="Phobius"/>
    </source>
</evidence>
<evidence type="ECO:0000256" key="7">
    <source>
        <dbReference type="ARBA" id="ARBA00022777"/>
    </source>
</evidence>
<dbReference type="AlphaFoldDB" id="A0A916UI88"/>
<dbReference type="SUPFAM" id="SSF55874">
    <property type="entry name" value="ATPase domain of HSP90 chaperone/DNA topoisomerase II/histidine kinase"/>
    <property type="match status" value="1"/>
</dbReference>
<evidence type="ECO:0000256" key="2">
    <source>
        <dbReference type="ARBA" id="ARBA00004370"/>
    </source>
</evidence>
<dbReference type="InterPro" id="IPR003660">
    <property type="entry name" value="HAMP_dom"/>
</dbReference>
<evidence type="ECO:0000259" key="13">
    <source>
        <dbReference type="PROSITE" id="PS50885"/>
    </source>
</evidence>
<dbReference type="InterPro" id="IPR004358">
    <property type="entry name" value="Sig_transdc_His_kin-like_C"/>
</dbReference>
<evidence type="ECO:0000256" key="6">
    <source>
        <dbReference type="ARBA" id="ARBA00022692"/>
    </source>
</evidence>
<dbReference type="EC" id="2.7.13.3" evidence="3"/>
<gene>
    <name evidence="14" type="ORF">GCM10010994_34970</name>
</gene>
<keyword evidence="5" id="KW-0808">Transferase</keyword>
<dbReference type="SMART" id="SM00388">
    <property type="entry name" value="HisKA"/>
    <property type="match status" value="1"/>
</dbReference>
<dbReference type="SMART" id="SM00387">
    <property type="entry name" value="HATPase_c"/>
    <property type="match status" value="1"/>
</dbReference>
<dbReference type="InterPro" id="IPR003594">
    <property type="entry name" value="HATPase_dom"/>
</dbReference>
<keyword evidence="15" id="KW-1185">Reference proteome</keyword>
<evidence type="ECO:0000256" key="3">
    <source>
        <dbReference type="ARBA" id="ARBA00012438"/>
    </source>
</evidence>
<dbReference type="GO" id="GO:0005886">
    <property type="term" value="C:plasma membrane"/>
    <property type="evidence" value="ECO:0007669"/>
    <property type="project" value="TreeGrafter"/>
</dbReference>
<sequence>MPTRAGPSPSWLALGRRSIATRLFASAVFWCLFILVIAGLILSALYRRTSERAFDERLQVYLTDIVADLAAPGAFETKELGAVGEPRFELPLSGWYWQVSRLDGGPRDVRASRSLFGAQLRSAAESPVKGQGEVVTGYENGLDDRRLRVVGRRIDLAEDGRFDVLVAGPADEIEAAISQFTFWLTVTFILLGCALVLTTMLQVKFGLEPLSRLRRSIEEVRHGDADKIAGEYPVDVAPLAVELNLLIDANREILGRARTQVGNLAHALKTPLSVIVNEADGAEGDLAAKMRDQASLMRDQINYYLDRARAAALAGTLGTVTDIGPVIEALGRTLGKIYGERGLAVDVRVPEGARFRGEIHDFQDMAGNLADNAFKWAASELSLHAEVVLAGDKSMVVLTVDDDGPGLPENVRDEAVARGRRLDESKPGSGLGLSIVAELAELYGGSLELGTSPLGGLRAVLKLPAV</sequence>
<evidence type="ECO:0000313" key="14">
    <source>
        <dbReference type="EMBL" id="GGC73605.1"/>
    </source>
</evidence>
<keyword evidence="9" id="KW-0902">Two-component regulatory system</keyword>
<evidence type="ECO:0000256" key="8">
    <source>
        <dbReference type="ARBA" id="ARBA00022989"/>
    </source>
</evidence>
<comment type="subcellular location">
    <subcellularLocation>
        <location evidence="2">Membrane</location>
    </subcellularLocation>
</comment>
<dbReference type="InterPro" id="IPR003661">
    <property type="entry name" value="HisK_dim/P_dom"/>
</dbReference>
<comment type="catalytic activity">
    <reaction evidence="1">
        <text>ATP + protein L-histidine = ADP + protein N-phospho-L-histidine.</text>
        <dbReference type="EC" id="2.7.13.3"/>
    </reaction>
</comment>
<dbReference type="PROSITE" id="PS50885">
    <property type="entry name" value="HAMP"/>
    <property type="match status" value="1"/>
</dbReference>
<dbReference type="RefSeq" id="WP_188610470.1">
    <property type="nucleotide sequence ID" value="NZ_BMGG01000006.1"/>
</dbReference>
<reference evidence="14" key="1">
    <citation type="journal article" date="2014" name="Int. J. Syst. Evol. Microbiol.">
        <title>Complete genome sequence of Corynebacterium casei LMG S-19264T (=DSM 44701T), isolated from a smear-ripened cheese.</title>
        <authorList>
            <consortium name="US DOE Joint Genome Institute (JGI-PGF)"/>
            <person name="Walter F."/>
            <person name="Albersmeier A."/>
            <person name="Kalinowski J."/>
            <person name="Ruckert C."/>
        </authorList>
    </citation>
    <scope>NUCLEOTIDE SEQUENCE</scope>
    <source>
        <strain evidence="14">CGMCC 1.12919</strain>
    </source>
</reference>
<keyword evidence="10 11" id="KW-0472">Membrane</keyword>
<organism evidence="14 15">
    <name type="scientific">Chelatococcus reniformis</name>
    <dbReference type="NCBI Taxonomy" id="1494448"/>
    <lineage>
        <taxon>Bacteria</taxon>
        <taxon>Pseudomonadati</taxon>
        <taxon>Pseudomonadota</taxon>
        <taxon>Alphaproteobacteria</taxon>
        <taxon>Hyphomicrobiales</taxon>
        <taxon>Chelatococcaceae</taxon>
        <taxon>Chelatococcus</taxon>
    </lineage>
</organism>
<dbReference type="EMBL" id="BMGG01000006">
    <property type="protein sequence ID" value="GGC73605.1"/>
    <property type="molecule type" value="Genomic_DNA"/>
</dbReference>
<feature type="domain" description="Histidine kinase" evidence="12">
    <location>
        <begin position="263"/>
        <end position="466"/>
    </location>
</feature>
<keyword evidence="8 11" id="KW-1133">Transmembrane helix</keyword>
<feature type="transmembrane region" description="Helical" evidence="11">
    <location>
        <begin position="20"/>
        <end position="46"/>
    </location>
</feature>
<comment type="caution">
    <text evidence="14">The sequence shown here is derived from an EMBL/GenBank/DDBJ whole genome shotgun (WGS) entry which is preliminary data.</text>
</comment>
<dbReference type="InterPro" id="IPR005467">
    <property type="entry name" value="His_kinase_dom"/>
</dbReference>
<keyword evidence="7" id="KW-0418">Kinase</keyword>
<evidence type="ECO:0000256" key="9">
    <source>
        <dbReference type="ARBA" id="ARBA00023012"/>
    </source>
</evidence>
<evidence type="ECO:0000256" key="10">
    <source>
        <dbReference type="ARBA" id="ARBA00023136"/>
    </source>
</evidence>
<dbReference type="Gene3D" id="1.10.287.130">
    <property type="match status" value="1"/>
</dbReference>
<dbReference type="PANTHER" id="PTHR45436">
    <property type="entry name" value="SENSOR HISTIDINE KINASE YKOH"/>
    <property type="match status" value="1"/>
</dbReference>
<evidence type="ECO:0000313" key="15">
    <source>
        <dbReference type="Proteomes" id="UP000637002"/>
    </source>
</evidence>
<dbReference type="Proteomes" id="UP000637002">
    <property type="component" value="Unassembled WGS sequence"/>
</dbReference>
<dbReference type="Gene3D" id="3.30.565.10">
    <property type="entry name" value="Histidine kinase-like ATPase, C-terminal domain"/>
    <property type="match status" value="1"/>
</dbReference>
<accession>A0A916UI88</accession>
<dbReference type="SUPFAM" id="SSF47384">
    <property type="entry name" value="Homodimeric domain of signal transducing histidine kinase"/>
    <property type="match status" value="1"/>
</dbReference>
<keyword evidence="4" id="KW-0597">Phosphoprotein</keyword>
<dbReference type="PANTHER" id="PTHR45436:SF5">
    <property type="entry name" value="SENSOR HISTIDINE KINASE TRCS"/>
    <property type="match status" value="1"/>
</dbReference>
<dbReference type="InterPro" id="IPR050428">
    <property type="entry name" value="TCS_sensor_his_kinase"/>
</dbReference>
<evidence type="ECO:0000256" key="5">
    <source>
        <dbReference type="ARBA" id="ARBA00022679"/>
    </source>
</evidence>
<name>A0A916UI88_9HYPH</name>